<keyword evidence="8" id="KW-1185">Reference proteome</keyword>
<dbReference type="InterPro" id="IPR003439">
    <property type="entry name" value="ABC_transporter-like_ATP-bd"/>
</dbReference>
<evidence type="ECO:0000256" key="1">
    <source>
        <dbReference type="ARBA" id="ARBA00022448"/>
    </source>
</evidence>
<evidence type="ECO:0000256" key="4">
    <source>
        <dbReference type="ARBA" id="ARBA00022741"/>
    </source>
</evidence>
<protein>
    <submittedName>
        <fullName evidence="7">ABC transporter ATP-binding protein</fullName>
    </submittedName>
</protein>
<dbReference type="PROSITE" id="PS50893">
    <property type="entry name" value="ABC_TRANSPORTER_2"/>
    <property type="match status" value="1"/>
</dbReference>
<proteinExistence type="predicted"/>
<keyword evidence="4" id="KW-0547">Nucleotide-binding</keyword>
<reference evidence="7 8" key="1">
    <citation type="submission" date="2023-03" db="EMBL/GenBank/DDBJ databases">
        <title>Draft assemblies of triclosan tolerant bacteria isolated from returned activated sludge.</title>
        <authorList>
            <person name="Van Hamelsveld S."/>
        </authorList>
    </citation>
    <scope>NUCLEOTIDE SEQUENCE [LARGE SCALE GENOMIC DNA]</scope>
    <source>
        <strain evidence="7 8">GW210010_S58</strain>
    </source>
</reference>
<dbReference type="InterPro" id="IPR015854">
    <property type="entry name" value="ABC_transpr_LolD-like"/>
</dbReference>
<name>A0ABT6AR20_9BURK</name>
<keyword evidence="3" id="KW-0997">Cell inner membrane</keyword>
<dbReference type="Gene3D" id="3.40.50.300">
    <property type="entry name" value="P-loop containing nucleotide triphosphate hydrolases"/>
    <property type="match status" value="1"/>
</dbReference>
<dbReference type="SUPFAM" id="SSF52540">
    <property type="entry name" value="P-loop containing nucleoside triphosphate hydrolases"/>
    <property type="match status" value="1"/>
</dbReference>
<evidence type="ECO:0000259" key="6">
    <source>
        <dbReference type="PROSITE" id="PS50893"/>
    </source>
</evidence>
<keyword evidence="1" id="KW-0813">Transport</keyword>
<evidence type="ECO:0000313" key="7">
    <source>
        <dbReference type="EMBL" id="MDF3834838.1"/>
    </source>
</evidence>
<keyword evidence="5 7" id="KW-0067">ATP-binding</keyword>
<evidence type="ECO:0000256" key="5">
    <source>
        <dbReference type="ARBA" id="ARBA00022840"/>
    </source>
</evidence>
<evidence type="ECO:0000256" key="3">
    <source>
        <dbReference type="ARBA" id="ARBA00022519"/>
    </source>
</evidence>
<dbReference type="InterPro" id="IPR017911">
    <property type="entry name" value="MacB-like_ATP-bd"/>
</dbReference>
<comment type="caution">
    <text evidence="7">The sequence shown here is derived from an EMBL/GenBank/DDBJ whole genome shotgun (WGS) entry which is preliminary data.</text>
</comment>
<dbReference type="CDD" id="cd03255">
    <property type="entry name" value="ABC_MJ0796_LolCDE_FtsE"/>
    <property type="match status" value="1"/>
</dbReference>
<organism evidence="7 8">
    <name type="scientific">Cupriavidus basilensis</name>
    <dbReference type="NCBI Taxonomy" id="68895"/>
    <lineage>
        <taxon>Bacteria</taxon>
        <taxon>Pseudomonadati</taxon>
        <taxon>Pseudomonadota</taxon>
        <taxon>Betaproteobacteria</taxon>
        <taxon>Burkholderiales</taxon>
        <taxon>Burkholderiaceae</taxon>
        <taxon>Cupriavidus</taxon>
    </lineage>
</organism>
<accession>A0ABT6AR20</accession>
<dbReference type="PROSITE" id="PS00211">
    <property type="entry name" value="ABC_TRANSPORTER_1"/>
    <property type="match status" value="1"/>
</dbReference>
<dbReference type="PANTHER" id="PTHR24220:SF86">
    <property type="entry name" value="ABC TRANSPORTER ABCH.1"/>
    <property type="match status" value="1"/>
</dbReference>
<dbReference type="RefSeq" id="WP_276265793.1">
    <property type="nucleotide sequence ID" value="NZ_JARJLM010000309.1"/>
</dbReference>
<dbReference type="Proteomes" id="UP001216674">
    <property type="component" value="Unassembled WGS sequence"/>
</dbReference>
<dbReference type="InterPro" id="IPR003593">
    <property type="entry name" value="AAA+_ATPase"/>
</dbReference>
<keyword evidence="3" id="KW-0472">Membrane</keyword>
<dbReference type="EMBL" id="JARJLM010000309">
    <property type="protein sequence ID" value="MDF3834838.1"/>
    <property type="molecule type" value="Genomic_DNA"/>
</dbReference>
<sequence>MAEQDTFAPIVQLRGISKVFRQKHQSVNALNGIDLTIRRGDFAVIAGPSGSGKTTLLNIVGLLDTATSGQLSFCNRALAQASLAELARIRRDEIGFVFQAYNLMPVLSAAENTEMVMEFQGRPAAERRKVSQEVLSQLGLKALMHRFPDQLSGGQQQRVAVARAIASRPKLVIADEPTANLDSKSARNLMDLMVRLNEEEGITFVFSSHDPQVIGRGKRVISLHDGMIVADNAAEQVHAFA</sequence>
<feature type="domain" description="ABC transporter" evidence="6">
    <location>
        <begin position="11"/>
        <end position="241"/>
    </location>
</feature>
<dbReference type="PANTHER" id="PTHR24220">
    <property type="entry name" value="IMPORT ATP-BINDING PROTEIN"/>
    <property type="match status" value="1"/>
</dbReference>
<dbReference type="GO" id="GO:0005524">
    <property type="term" value="F:ATP binding"/>
    <property type="evidence" value="ECO:0007669"/>
    <property type="project" value="UniProtKB-KW"/>
</dbReference>
<evidence type="ECO:0000313" key="8">
    <source>
        <dbReference type="Proteomes" id="UP001216674"/>
    </source>
</evidence>
<gene>
    <name evidence="7" type="ORF">P3W85_18015</name>
</gene>
<dbReference type="SMART" id="SM00382">
    <property type="entry name" value="AAA"/>
    <property type="match status" value="1"/>
</dbReference>
<keyword evidence="2" id="KW-1003">Cell membrane</keyword>
<dbReference type="Pfam" id="PF00005">
    <property type="entry name" value="ABC_tran"/>
    <property type="match status" value="1"/>
</dbReference>
<evidence type="ECO:0000256" key="2">
    <source>
        <dbReference type="ARBA" id="ARBA00022475"/>
    </source>
</evidence>
<dbReference type="InterPro" id="IPR017871">
    <property type="entry name" value="ABC_transporter-like_CS"/>
</dbReference>
<dbReference type="InterPro" id="IPR027417">
    <property type="entry name" value="P-loop_NTPase"/>
</dbReference>